<dbReference type="PANTHER" id="PTHR16222:SF17">
    <property type="entry name" value="SELENOPROTEIN J"/>
    <property type="match status" value="1"/>
</dbReference>
<dbReference type="Proteomes" id="UP000199345">
    <property type="component" value="Unassembled WGS sequence"/>
</dbReference>
<evidence type="ECO:0000313" key="2">
    <source>
        <dbReference type="Proteomes" id="UP000199345"/>
    </source>
</evidence>
<gene>
    <name evidence="1" type="ORF">SAMN05216326_13715</name>
</gene>
<evidence type="ECO:0000313" key="1">
    <source>
        <dbReference type="EMBL" id="SET56433.1"/>
    </source>
</evidence>
<dbReference type="InterPro" id="IPR036705">
    <property type="entry name" value="Ribosyl_crysJ1_sf"/>
</dbReference>
<dbReference type="InterPro" id="IPR050792">
    <property type="entry name" value="ADP-ribosylglycohydrolase"/>
</dbReference>
<name>A0A1I0FGB6_9PROT</name>
<dbReference type="Gene3D" id="1.10.4080.10">
    <property type="entry name" value="ADP-ribosylation/Crystallin J1"/>
    <property type="match status" value="1"/>
</dbReference>
<dbReference type="OrthoDB" id="6193578at2"/>
<dbReference type="SUPFAM" id="SSF101478">
    <property type="entry name" value="ADP-ribosylglycohydrolase"/>
    <property type="match status" value="1"/>
</dbReference>
<dbReference type="AlphaFoldDB" id="A0A1I0FGB6"/>
<dbReference type="RefSeq" id="WP_090661231.1">
    <property type="nucleotide sequence ID" value="NZ_FOIA01000037.1"/>
</dbReference>
<keyword evidence="1" id="KW-0378">Hydrolase</keyword>
<proteinExistence type="predicted"/>
<keyword evidence="2" id="KW-1185">Reference proteome</keyword>
<dbReference type="PANTHER" id="PTHR16222">
    <property type="entry name" value="ADP-RIBOSYLGLYCOHYDROLASE"/>
    <property type="match status" value="1"/>
</dbReference>
<dbReference type="GO" id="GO:0016787">
    <property type="term" value="F:hydrolase activity"/>
    <property type="evidence" value="ECO:0007669"/>
    <property type="project" value="UniProtKB-KW"/>
</dbReference>
<dbReference type="EMBL" id="FOIA01000037">
    <property type="protein sequence ID" value="SET56433.1"/>
    <property type="molecule type" value="Genomic_DNA"/>
</dbReference>
<accession>A0A1I0FGB6</accession>
<sequence length="322" mass="34315">MNVNTGLKPRVAAVMGALIADAAALGLHWLYDPERIAQIEQNKGLVFLQPQNEHYVDAEGFFAHGSKTVGDASGYGETCLLMLRHLAVHGEFKRVEFQSEYRNHFGPGGAYTGYIDTPTRLTLLKLIPLTPQTYPEVSGADDDQFAALSTVPVITAAHHGTLDALLEKIEIVVRLTNDNEIAVAAAKYAAAVLHSILSGNPIEAALTVSLQYSGEKLAPLLDEAINIKSLNSVTTAARFGSACHVYEGLPVIAHIARLAVNYQEAVEANIRAGGDSCGRAIVLGAISAAQAAIQYDGDNAIPLSWLAKYNKLSVAADACVRL</sequence>
<organism evidence="1 2">
    <name type="scientific">Nitrosomonas marina</name>
    <dbReference type="NCBI Taxonomy" id="917"/>
    <lineage>
        <taxon>Bacteria</taxon>
        <taxon>Pseudomonadati</taxon>
        <taxon>Pseudomonadota</taxon>
        <taxon>Betaproteobacteria</taxon>
        <taxon>Nitrosomonadales</taxon>
        <taxon>Nitrosomonadaceae</taxon>
        <taxon>Nitrosomonas</taxon>
    </lineage>
</organism>
<dbReference type="InterPro" id="IPR005502">
    <property type="entry name" value="Ribosyl_crysJ1"/>
</dbReference>
<reference evidence="2" key="1">
    <citation type="submission" date="2016-10" db="EMBL/GenBank/DDBJ databases">
        <authorList>
            <person name="Varghese N."/>
            <person name="Submissions S."/>
        </authorList>
    </citation>
    <scope>NUCLEOTIDE SEQUENCE [LARGE SCALE GENOMIC DNA]</scope>
    <source>
        <strain evidence="2">Nm71</strain>
    </source>
</reference>
<protein>
    <submittedName>
        <fullName evidence="1">ADP-ribosylglycohydrolase</fullName>
    </submittedName>
</protein>
<dbReference type="Pfam" id="PF03747">
    <property type="entry name" value="ADP_ribosyl_GH"/>
    <property type="match status" value="1"/>
</dbReference>